<keyword evidence="1" id="KW-0812">Transmembrane</keyword>
<organism evidence="2 3">
    <name type="scientific">Pseudonocardia autotrophica</name>
    <name type="common">Amycolata autotrophica</name>
    <name type="synonym">Nocardia autotrophica</name>
    <dbReference type="NCBI Taxonomy" id="2074"/>
    <lineage>
        <taxon>Bacteria</taxon>
        <taxon>Bacillati</taxon>
        <taxon>Actinomycetota</taxon>
        <taxon>Actinomycetes</taxon>
        <taxon>Pseudonocardiales</taxon>
        <taxon>Pseudonocardiaceae</taxon>
        <taxon>Pseudonocardia</taxon>
    </lineage>
</organism>
<proteinExistence type="predicted"/>
<dbReference type="AlphaFoldDB" id="A0A1Y2MXF9"/>
<gene>
    <name evidence="2" type="ORF">BG845_03129</name>
</gene>
<accession>A0A1Y2MXF9</accession>
<keyword evidence="3" id="KW-1185">Reference proteome</keyword>
<evidence type="ECO:0000256" key="1">
    <source>
        <dbReference type="SAM" id="Phobius"/>
    </source>
</evidence>
<feature type="transmembrane region" description="Helical" evidence="1">
    <location>
        <begin position="130"/>
        <end position="153"/>
    </location>
</feature>
<protein>
    <submittedName>
        <fullName evidence="2">Uncharacterized protein</fullName>
    </submittedName>
</protein>
<dbReference type="Proteomes" id="UP000194360">
    <property type="component" value="Unassembled WGS sequence"/>
</dbReference>
<feature type="transmembrane region" description="Helical" evidence="1">
    <location>
        <begin position="63"/>
        <end position="87"/>
    </location>
</feature>
<feature type="transmembrane region" description="Helical" evidence="1">
    <location>
        <begin position="99"/>
        <end position="118"/>
    </location>
</feature>
<feature type="transmembrane region" description="Helical" evidence="1">
    <location>
        <begin position="22"/>
        <end position="51"/>
    </location>
</feature>
<keyword evidence="1" id="KW-0472">Membrane</keyword>
<evidence type="ECO:0000313" key="3">
    <source>
        <dbReference type="Proteomes" id="UP000194360"/>
    </source>
</evidence>
<sequence>MTRTVDRRVAAPPRRLARRPRAALRIAHVVLAIGWTGLAAVMLVLPAAVLLQGSDAGFAIPTMALVGGGVIPFFAVGTVLTGAALGIGTPWGLFRYRWVVVKTVLALAVIAGSVTLNSGWIDAAATDPSLLWPLLLSSVLHQVMLVSASVLSVEKPWGRLRRG</sequence>
<evidence type="ECO:0000313" key="2">
    <source>
        <dbReference type="EMBL" id="OSY39894.1"/>
    </source>
</evidence>
<reference evidence="2 3" key="1">
    <citation type="submission" date="2016-09" db="EMBL/GenBank/DDBJ databases">
        <title>Pseudonocardia autotrophica DSM535, a candidate organism with high potential of specific P450 cytochromes.</title>
        <authorList>
            <person name="Grumaz C."/>
            <person name="Vainshtein Y."/>
            <person name="Kirstahler P."/>
            <person name="Sohn K."/>
        </authorList>
    </citation>
    <scope>NUCLEOTIDE SEQUENCE [LARGE SCALE GENOMIC DNA]</scope>
    <source>
        <strain evidence="2 3">DSM 535</strain>
    </source>
</reference>
<keyword evidence="1" id="KW-1133">Transmembrane helix</keyword>
<dbReference type="EMBL" id="MIGB01000015">
    <property type="protein sequence ID" value="OSY39894.1"/>
    <property type="molecule type" value="Genomic_DNA"/>
</dbReference>
<dbReference type="RefSeq" id="WP_166665878.1">
    <property type="nucleotide sequence ID" value="NZ_AP018920.1"/>
</dbReference>
<name>A0A1Y2MXF9_PSEAH</name>
<comment type="caution">
    <text evidence="2">The sequence shown here is derived from an EMBL/GenBank/DDBJ whole genome shotgun (WGS) entry which is preliminary data.</text>
</comment>
<dbReference type="STRING" id="2074.BG845_03129"/>